<evidence type="ECO:0000256" key="1">
    <source>
        <dbReference type="SAM" id="MobiDB-lite"/>
    </source>
</evidence>
<sequence length="258" mass="27564">MPDRGRRTAIHLLPRDRQSTDDDNPFAPPPEGRPEQPWQPRRPDGEGDEGREGGDGREGRPAWGRWSPRQPGRSSDGFGSGGGGPQGDPSRQGRPEGPQLRWDPTDPSQRRARYALLSGMWGFFFAVFDFPELALLLGALALYWGISSLRERGRAGRRTGADVAAVTSGAPTASGASGPSSPAPRANAAGAARSQTTAAVSGIITGALALVIVATMFTVQLVYRDYYTCVDDALTKDGQLSCNKLLPEPLRDVIGVKQ</sequence>
<dbReference type="EMBL" id="LNSV01000034">
    <property type="protein sequence ID" value="KUH37986.1"/>
    <property type="molecule type" value="Genomic_DNA"/>
</dbReference>
<evidence type="ECO:0000313" key="4">
    <source>
        <dbReference type="Proteomes" id="UP000054011"/>
    </source>
</evidence>
<feature type="compositionally biased region" description="Basic and acidic residues" evidence="1">
    <location>
        <begin position="41"/>
        <end position="60"/>
    </location>
</feature>
<gene>
    <name evidence="3" type="ORF">ATE80_15230</name>
</gene>
<dbReference type="OrthoDB" id="4337297at2"/>
<keyword evidence="4" id="KW-1185">Reference proteome</keyword>
<keyword evidence="2" id="KW-1133">Transmembrane helix</keyword>
<name>A0A117IVQ4_9ACTN</name>
<keyword evidence="2" id="KW-0812">Transmembrane</keyword>
<dbReference type="Proteomes" id="UP000054011">
    <property type="component" value="Unassembled WGS sequence"/>
</dbReference>
<evidence type="ECO:0008006" key="5">
    <source>
        <dbReference type="Google" id="ProtNLM"/>
    </source>
</evidence>
<feature type="region of interest" description="Disordered" evidence="1">
    <location>
        <begin position="168"/>
        <end position="189"/>
    </location>
</feature>
<dbReference type="RefSeq" id="WP_058942753.1">
    <property type="nucleotide sequence ID" value="NZ_LNSV01000034.1"/>
</dbReference>
<feature type="transmembrane region" description="Helical" evidence="2">
    <location>
        <begin position="120"/>
        <end position="146"/>
    </location>
</feature>
<organism evidence="3 4">
    <name type="scientific">Streptomyces kanasensis</name>
    <dbReference type="NCBI Taxonomy" id="936756"/>
    <lineage>
        <taxon>Bacteria</taxon>
        <taxon>Bacillati</taxon>
        <taxon>Actinomycetota</taxon>
        <taxon>Actinomycetes</taxon>
        <taxon>Kitasatosporales</taxon>
        <taxon>Streptomycetaceae</taxon>
        <taxon>Streptomyces</taxon>
    </lineage>
</organism>
<dbReference type="AlphaFoldDB" id="A0A117IVQ4"/>
<keyword evidence="2" id="KW-0472">Membrane</keyword>
<protein>
    <recommendedName>
        <fullName evidence="5">Integral membrane protein</fullName>
    </recommendedName>
</protein>
<evidence type="ECO:0000313" key="3">
    <source>
        <dbReference type="EMBL" id="KUH37986.1"/>
    </source>
</evidence>
<proteinExistence type="predicted"/>
<reference evidence="3 4" key="1">
    <citation type="submission" date="2015-11" db="EMBL/GenBank/DDBJ databases">
        <title>Genome-wide analysis reveals the secondary metabolome in Streptomyces kanasensis ZX01.</title>
        <authorList>
            <person name="Zhang G."/>
            <person name="Han L."/>
            <person name="Feng J."/>
            <person name="Zhang X."/>
        </authorList>
    </citation>
    <scope>NUCLEOTIDE SEQUENCE [LARGE SCALE GENOMIC DNA]</scope>
    <source>
        <strain evidence="3 4">ZX01</strain>
    </source>
</reference>
<dbReference type="STRING" id="936756.ATE80_15230"/>
<evidence type="ECO:0000256" key="2">
    <source>
        <dbReference type="SAM" id="Phobius"/>
    </source>
</evidence>
<feature type="region of interest" description="Disordered" evidence="1">
    <location>
        <begin position="1"/>
        <end position="107"/>
    </location>
</feature>
<feature type="transmembrane region" description="Helical" evidence="2">
    <location>
        <begin position="198"/>
        <end position="219"/>
    </location>
</feature>
<accession>A0A117IVQ4</accession>
<comment type="caution">
    <text evidence="3">The sequence shown here is derived from an EMBL/GenBank/DDBJ whole genome shotgun (WGS) entry which is preliminary data.</text>
</comment>